<dbReference type="SUPFAM" id="SSF53955">
    <property type="entry name" value="Lysozyme-like"/>
    <property type="match status" value="1"/>
</dbReference>
<gene>
    <name evidence="3" type="ORF">CA984_26355</name>
</gene>
<dbReference type="InterPro" id="IPR023346">
    <property type="entry name" value="Lysozyme-like_dom_sf"/>
</dbReference>
<dbReference type="Gene3D" id="1.10.287.1060">
    <property type="entry name" value="ESAT-6-like"/>
    <property type="match status" value="1"/>
</dbReference>
<feature type="compositionally biased region" description="Basic and acidic residues" evidence="1">
    <location>
        <begin position="1"/>
        <end position="17"/>
    </location>
</feature>
<evidence type="ECO:0000259" key="2">
    <source>
        <dbReference type="Pfam" id="PF01464"/>
    </source>
</evidence>
<dbReference type="EMBL" id="NGFP01000136">
    <property type="protein sequence ID" value="OUC93454.1"/>
    <property type="molecule type" value="Genomic_DNA"/>
</dbReference>
<feature type="region of interest" description="Disordered" evidence="1">
    <location>
        <begin position="220"/>
        <end position="273"/>
    </location>
</feature>
<dbReference type="AlphaFoldDB" id="A0A243RFD7"/>
<dbReference type="Proteomes" id="UP000194761">
    <property type="component" value="Unassembled WGS sequence"/>
</dbReference>
<comment type="caution">
    <text evidence="3">The sequence shown here is derived from an EMBL/GenBank/DDBJ whole genome shotgun (WGS) entry which is preliminary data.</text>
</comment>
<feature type="domain" description="Transglycosylase SLT" evidence="2">
    <location>
        <begin position="321"/>
        <end position="394"/>
    </location>
</feature>
<dbReference type="InterPro" id="IPR008258">
    <property type="entry name" value="Transglycosylase_SLT_dom_1"/>
</dbReference>
<dbReference type="Pfam" id="PF06013">
    <property type="entry name" value="WXG100"/>
    <property type="match status" value="1"/>
</dbReference>
<dbReference type="InterPro" id="IPR010310">
    <property type="entry name" value="T7SS_ESAT-6-like"/>
</dbReference>
<dbReference type="Pfam" id="PF01464">
    <property type="entry name" value="SLT"/>
    <property type="match status" value="1"/>
</dbReference>
<dbReference type="CDD" id="cd13402">
    <property type="entry name" value="LT_TF-like"/>
    <property type="match status" value="1"/>
</dbReference>
<feature type="region of interest" description="Disordered" evidence="1">
    <location>
        <begin position="1"/>
        <end position="23"/>
    </location>
</feature>
<evidence type="ECO:0000313" key="4">
    <source>
        <dbReference type="Proteomes" id="UP000194761"/>
    </source>
</evidence>
<dbReference type="RefSeq" id="WP_086576240.1">
    <property type="nucleotide sequence ID" value="NZ_NGFP01000136.1"/>
</dbReference>
<organism evidence="3 4">
    <name type="scientific">Streptosporangium minutum</name>
    <dbReference type="NCBI Taxonomy" id="569862"/>
    <lineage>
        <taxon>Bacteria</taxon>
        <taxon>Bacillati</taxon>
        <taxon>Actinomycetota</taxon>
        <taxon>Actinomycetes</taxon>
        <taxon>Streptosporangiales</taxon>
        <taxon>Streptosporangiaceae</taxon>
        <taxon>Streptosporangium</taxon>
    </lineage>
</organism>
<accession>A0A243RFD7</accession>
<keyword evidence="4" id="KW-1185">Reference proteome</keyword>
<evidence type="ECO:0000256" key="1">
    <source>
        <dbReference type="SAM" id="MobiDB-lite"/>
    </source>
</evidence>
<dbReference type="InterPro" id="IPR036689">
    <property type="entry name" value="ESAT-6-like_sf"/>
</dbReference>
<proteinExistence type="predicted"/>
<reference evidence="3 4" key="1">
    <citation type="submission" date="2017-05" db="EMBL/GenBank/DDBJ databases">
        <title>Biotechnological potential of actinobacteria isolated from South African environments.</title>
        <authorList>
            <person name="Le Roes-Hill M."/>
            <person name="Prins A."/>
            <person name="Durrell K.A."/>
        </authorList>
    </citation>
    <scope>NUCLEOTIDE SEQUENCE [LARGE SCALE GENOMIC DNA]</scope>
    <source>
        <strain evidence="3">M26</strain>
    </source>
</reference>
<sequence>MSDDRGSLTDRGGDREPLTPLVPGSSELLTIAMKVNGAKESITTIANRWRTTAGDLNDHAIELTRAVNTVDHSWQGDSADAFDDYMRKYGKAGHALRGALTNCAGALDTAADALDTAETKVKTLTENLVTQWNTYRANNSKNADGSTRTEAELAAGIKPTVDAAVSDARLHLDNADKAVTKAAGDLKKYMDERSIHFSDIPAVGDERFMAPDRILHWQKTPLAGPGQTTLAGTNGGSGGSGSGGSGSGGSGSGGDVSGVIGSGGTSSGGTIPQPKEKVVEWIKEALTIIRSGKIDAFLARKGLLEKVKDLDPNDPKDIERIWTIIFHESGGNPNAQNNWDVNARNGVPSQGLMQTIPPTFAAWSPEGHKVIKDPVDNIIAGVLYTYGRYHSLAGHPGIASMERGGGYKPY</sequence>
<dbReference type="Gene3D" id="1.10.530.10">
    <property type="match status" value="1"/>
</dbReference>
<name>A0A243RFD7_9ACTN</name>
<dbReference type="SUPFAM" id="SSF140453">
    <property type="entry name" value="EsxAB dimer-like"/>
    <property type="match status" value="1"/>
</dbReference>
<protein>
    <recommendedName>
        <fullName evidence="2">Transglycosylase SLT domain-containing protein</fullName>
    </recommendedName>
</protein>
<evidence type="ECO:0000313" key="3">
    <source>
        <dbReference type="EMBL" id="OUC93454.1"/>
    </source>
</evidence>
<feature type="compositionally biased region" description="Gly residues" evidence="1">
    <location>
        <begin position="233"/>
        <end position="267"/>
    </location>
</feature>